<dbReference type="RefSeq" id="WP_093673759.1">
    <property type="nucleotide sequence ID" value="NZ_FOOY01000020.1"/>
</dbReference>
<dbReference type="AlphaFoldDB" id="A0A1I2UE89"/>
<proteinExistence type="predicted"/>
<keyword evidence="2" id="KW-1185">Reference proteome</keyword>
<gene>
    <name evidence="1" type="ORF">SAMN02982927_02668</name>
</gene>
<dbReference type="STRING" id="269670.SAMN02982927_02668"/>
<name>A0A1I2UE89_9BACL</name>
<dbReference type="Proteomes" id="UP000198752">
    <property type="component" value="Unassembled WGS sequence"/>
</dbReference>
<sequence>MSDKYKNLSEKEDDPMPTIAKADDEFVLDEETTRKIIASKPISVSSIPKSRFVDVSGLSGQERKDELEKIHKSWAEKR</sequence>
<organism evidence="1 2">
    <name type="scientific">Sporolactobacillus nakayamae</name>
    <dbReference type="NCBI Taxonomy" id="269670"/>
    <lineage>
        <taxon>Bacteria</taxon>
        <taxon>Bacillati</taxon>
        <taxon>Bacillota</taxon>
        <taxon>Bacilli</taxon>
        <taxon>Bacillales</taxon>
        <taxon>Sporolactobacillaceae</taxon>
        <taxon>Sporolactobacillus</taxon>
    </lineage>
</organism>
<evidence type="ECO:0000313" key="2">
    <source>
        <dbReference type="Proteomes" id="UP000198752"/>
    </source>
</evidence>
<protein>
    <submittedName>
        <fullName evidence="1">Uncharacterized protein</fullName>
    </submittedName>
</protein>
<dbReference type="EMBL" id="FOOY01000020">
    <property type="protein sequence ID" value="SFG75464.1"/>
    <property type="molecule type" value="Genomic_DNA"/>
</dbReference>
<accession>A0A1I2UE89</accession>
<reference evidence="2" key="1">
    <citation type="submission" date="2016-10" db="EMBL/GenBank/DDBJ databases">
        <authorList>
            <person name="Varghese N."/>
            <person name="Submissions S."/>
        </authorList>
    </citation>
    <scope>NUCLEOTIDE SEQUENCE [LARGE SCALE GENOMIC DNA]</scope>
    <source>
        <strain evidence="2">ATCC 700379</strain>
    </source>
</reference>
<evidence type="ECO:0000313" key="1">
    <source>
        <dbReference type="EMBL" id="SFG75464.1"/>
    </source>
</evidence>